<evidence type="ECO:0000256" key="3">
    <source>
        <dbReference type="ARBA" id="ARBA00022764"/>
    </source>
</evidence>
<dbReference type="GO" id="GO:0042597">
    <property type="term" value="C:periplasmic space"/>
    <property type="evidence" value="ECO:0007669"/>
    <property type="project" value="UniProtKB-SubCell"/>
</dbReference>
<keyword evidence="6" id="KW-0282">Flagellum</keyword>
<dbReference type="RefSeq" id="WP_048878483.1">
    <property type="nucleotide sequence ID" value="NZ_BANC01000035.1"/>
</dbReference>
<organism evidence="6 7">
    <name type="scientific">Acidocella aminolytica 101 = DSM 11237</name>
    <dbReference type="NCBI Taxonomy" id="1120923"/>
    <lineage>
        <taxon>Bacteria</taxon>
        <taxon>Pseudomonadati</taxon>
        <taxon>Pseudomonadota</taxon>
        <taxon>Alphaproteobacteria</taxon>
        <taxon>Acetobacterales</taxon>
        <taxon>Acidocellaceae</taxon>
        <taxon>Acidocella</taxon>
    </lineage>
</organism>
<feature type="domain" description="SAF" evidence="5">
    <location>
        <begin position="97"/>
        <end position="160"/>
    </location>
</feature>
<dbReference type="Gene3D" id="3.90.1210.10">
    <property type="entry name" value="Antifreeze-like/N-acetylneuraminic acid synthase C-terminal domain"/>
    <property type="match status" value="1"/>
</dbReference>
<dbReference type="InterPro" id="IPR013974">
    <property type="entry name" value="SAF"/>
</dbReference>
<feature type="signal peptide" evidence="4">
    <location>
        <begin position="1"/>
        <end position="18"/>
    </location>
</feature>
<dbReference type="GO" id="GO:0044780">
    <property type="term" value="P:bacterial-type flagellum assembly"/>
    <property type="evidence" value="ECO:0007669"/>
    <property type="project" value="InterPro"/>
</dbReference>
<dbReference type="Proteomes" id="UP000032668">
    <property type="component" value="Unassembled WGS sequence"/>
</dbReference>
<comment type="subcellular location">
    <subcellularLocation>
        <location evidence="1 4">Periplasm</location>
    </subcellularLocation>
</comment>
<name>A0A0D6PFS0_9PROT</name>
<evidence type="ECO:0000313" key="7">
    <source>
        <dbReference type="Proteomes" id="UP000032668"/>
    </source>
</evidence>
<comment type="caution">
    <text evidence="6">The sequence shown here is derived from an EMBL/GenBank/DDBJ whole genome shotgun (WGS) entry which is preliminary data.</text>
</comment>
<dbReference type="SMART" id="SM00858">
    <property type="entry name" value="SAF"/>
    <property type="match status" value="1"/>
</dbReference>
<gene>
    <name evidence="6" type="ORF">Aam_035_070</name>
</gene>
<accession>A0A0D6PFS0</accession>
<dbReference type="EMBL" id="BANC01000035">
    <property type="protein sequence ID" value="GAN80063.1"/>
    <property type="molecule type" value="Genomic_DNA"/>
</dbReference>
<keyword evidence="7" id="KW-1185">Reference proteome</keyword>
<protein>
    <recommendedName>
        <fullName evidence="4">Flagella basal body P-ring formation protein FlgA</fullName>
    </recommendedName>
</protein>
<dbReference type="InterPro" id="IPR017585">
    <property type="entry name" value="SAF_FlgA"/>
</dbReference>
<dbReference type="AlphaFoldDB" id="A0A0D6PFS0"/>
<evidence type="ECO:0000313" key="6">
    <source>
        <dbReference type="EMBL" id="GAN80063.1"/>
    </source>
</evidence>
<dbReference type="InterPro" id="IPR039246">
    <property type="entry name" value="Flagellar_FlgA"/>
</dbReference>
<dbReference type="NCBIfam" id="TIGR03170">
    <property type="entry name" value="flgA_cterm"/>
    <property type="match status" value="1"/>
</dbReference>
<comment type="similarity">
    <text evidence="4">Belongs to the FlgA family.</text>
</comment>
<dbReference type="Gene3D" id="2.30.30.760">
    <property type="match status" value="1"/>
</dbReference>
<dbReference type="PANTHER" id="PTHR36307:SF1">
    <property type="entry name" value="FLAGELLA BASAL BODY P-RING FORMATION PROTEIN FLGA"/>
    <property type="match status" value="1"/>
</dbReference>
<dbReference type="CDD" id="cd11614">
    <property type="entry name" value="SAF_CpaB_FlgA_like"/>
    <property type="match status" value="1"/>
</dbReference>
<comment type="function">
    <text evidence="4">Involved in the assembly process of the P-ring formation. It may associate with FlgF on the rod constituting a structure essential for the P-ring assembly or may act as a modulator protein for the P-ring assembly.</text>
</comment>
<keyword evidence="3 4" id="KW-0574">Periplasm</keyword>
<keyword evidence="4" id="KW-1005">Bacterial flagellum biogenesis</keyword>
<proteinExistence type="inferred from homology"/>
<dbReference type="Pfam" id="PF13144">
    <property type="entry name" value="ChapFlgA"/>
    <property type="match status" value="1"/>
</dbReference>
<evidence type="ECO:0000256" key="1">
    <source>
        <dbReference type="ARBA" id="ARBA00004418"/>
    </source>
</evidence>
<keyword evidence="6" id="KW-0969">Cilium</keyword>
<evidence type="ECO:0000256" key="4">
    <source>
        <dbReference type="RuleBase" id="RU362063"/>
    </source>
</evidence>
<evidence type="ECO:0000256" key="2">
    <source>
        <dbReference type="ARBA" id="ARBA00022729"/>
    </source>
</evidence>
<sequence length="223" mass="23083">MRFLAFIMLVCWPLAAQAQTKQDPQAVAKAVQQAAQNLAPPGASVSLGPVKGAAYMPACTVPLTVTLSGTAPYEQAAAQCTSPQWTLYVTVTLAQSEAVVVAAKPVNAGQTITAADLMVKQLPVQSFAGRQVFSNPTQIEGASALMSLGTGMIITQNDVQSPLVVKAGQLVTVHVYSGGVELSLDAVADQPGHVGDTILLTNHSSGRRFSAQVTATGVVVRLD</sequence>
<keyword evidence="6" id="KW-0966">Cell projection</keyword>
<dbReference type="STRING" id="1120923.SAMN02746095_02029"/>
<keyword evidence="2 4" id="KW-0732">Signal</keyword>
<evidence type="ECO:0000259" key="5">
    <source>
        <dbReference type="SMART" id="SM00858"/>
    </source>
</evidence>
<dbReference type="PANTHER" id="PTHR36307">
    <property type="entry name" value="FLAGELLA BASAL BODY P-RING FORMATION PROTEIN FLGA"/>
    <property type="match status" value="1"/>
</dbReference>
<reference evidence="6 7" key="1">
    <citation type="submission" date="2012-11" db="EMBL/GenBank/DDBJ databases">
        <title>Whole genome sequence of Acidocella aminolytica 101 = DSM 11237.</title>
        <authorList>
            <person name="Azuma Y."/>
            <person name="Higashiura N."/>
            <person name="Hirakawa H."/>
            <person name="Matsushita K."/>
        </authorList>
    </citation>
    <scope>NUCLEOTIDE SEQUENCE [LARGE SCALE GENOMIC DNA]</scope>
    <source>
        <strain evidence="7">101 / DSM 11237</strain>
    </source>
</reference>
<feature type="chain" id="PRO_5010392256" description="Flagella basal body P-ring formation protein FlgA" evidence="4">
    <location>
        <begin position="19"/>
        <end position="223"/>
    </location>
</feature>